<dbReference type="InterPro" id="IPR004919">
    <property type="entry name" value="GmrSD_N"/>
</dbReference>
<dbReference type="AlphaFoldDB" id="X1GGY6"/>
<reference evidence="2" key="1">
    <citation type="journal article" date="2014" name="Front. Microbiol.">
        <title>High frequency of phylogenetically diverse reductive dehalogenase-homologous genes in deep subseafloor sedimentary metagenomes.</title>
        <authorList>
            <person name="Kawai M."/>
            <person name="Futagami T."/>
            <person name="Toyoda A."/>
            <person name="Takaki Y."/>
            <person name="Nishi S."/>
            <person name="Hori S."/>
            <person name="Arai W."/>
            <person name="Tsubouchi T."/>
            <person name="Morono Y."/>
            <person name="Uchiyama I."/>
            <person name="Ito T."/>
            <person name="Fujiyama A."/>
            <person name="Inagaki F."/>
            <person name="Takami H."/>
        </authorList>
    </citation>
    <scope>NUCLEOTIDE SEQUENCE</scope>
    <source>
        <strain evidence="2">Expedition CK06-06</strain>
    </source>
</reference>
<gene>
    <name evidence="2" type="ORF">S03H2_36598</name>
</gene>
<name>X1GGY6_9ZZZZ</name>
<feature type="non-terminal residue" evidence="2">
    <location>
        <position position="57"/>
    </location>
</feature>
<evidence type="ECO:0000259" key="1">
    <source>
        <dbReference type="Pfam" id="PF03235"/>
    </source>
</evidence>
<dbReference type="EMBL" id="BARU01022469">
    <property type="protein sequence ID" value="GAH57176.1"/>
    <property type="molecule type" value="Genomic_DNA"/>
</dbReference>
<dbReference type="Pfam" id="PF03235">
    <property type="entry name" value="GmrSD_N"/>
    <property type="match status" value="1"/>
</dbReference>
<proteinExistence type="predicted"/>
<sequence length="57" mass="6797">MTNIDRDIGTDDSKIMAFVDLLAKDKFLIPTFQREFVWEPENIIKLWDSIFRFYPVG</sequence>
<organism evidence="2">
    <name type="scientific">marine sediment metagenome</name>
    <dbReference type="NCBI Taxonomy" id="412755"/>
    <lineage>
        <taxon>unclassified sequences</taxon>
        <taxon>metagenomes</taxon>
        <taxon>ecological metagenomes</taxon>
    </lineage>
</organism>
<protein>
    <recommendedName>
        <fullName evidence="1">GmrSD restriction endonucleases N-terminal domain-containing protein</fullName>
    </recommendedName>
</protein>
<comment type="caution">
    <text evidence="2">The sequence shown here is derived from an EMBL/GenBank/DDBJ whole genome shotgun (WGS) entry which is preliminary data.</text>
</comment>
<feature type="domain" description="GmrSD restriction endonucleases N-terminal" evidence="1">
    <location>
        <begin position="20"/>
        <end position="57"/>
    </location>
</feature>
<accession>X1GGY6</accession>
<evidence type="ECO:0000313" key="2">
    <source>
        <dbReference type="EMBL" id="GAH57176.1"/>
    </source>
</evidence>